<feature type="domain" description="RNA polymerase Rpb2" evidence="11">
    <location>
        <begin position="361"/>
        <end position="458"/>
    </location>
</feature>
<evidence type="ECO:0000259" key="12">
    <source>
        <dbReference type="Pfam" id="PF04563"/>
    </source>
</evidence>
<dbReference type="EC" id="2.7.7.6" evidence="6 8"/>
<evidence type="ECO:0000256" key="6">
    <source>
        <dbReference type="HAMAP-Rule" id="MF_01321"/>
    </source>
</evidence>
<dbReference type="Gene3D" id="2.30.150.10">
    <property type="entry name" value="DNA-directed RNA polymerase, beta subunit, external 1 domain"/>
    <property type="match status" value="1"/>
</dbReference>
<evidence type="ECO:0000259" key="11">
    <source>
        <dbReference type="Pfam" id="PF04561"/>
    </source>
</evidence>
<dbReference type="GO" id="GO:0032549">
    <property type="term" value="F:ribonucleoside binding"/>
    <property type="evidence" value="ECO:0007669"/>
    <property type="project" value="InterPro"/>
</dbReference>
<evidence type="ECO:0000259" key="14">
    <source>
        <dbReference type="Pfam" id="PF10385"/>
    </source>
</evidence>
<dbReference type="PROSITE" id="PS01166">
    <property type="entry name" value="RNA_POL_BETA"/>
    <property type="match status" value="1"/>
</dbReference>
<feature type="domain" description="RNA polymerase Rpb2" evidence="11">
    <location>
        <begin position="155"/>
        <end position="233"/>
    </location>
</feature>
<dbReference type="PANTHER" id="PTHR20856">
    <property type="entry name" value="DNA-DIRECTED RNA POLYMERASE I SUBUNIT 2"/>
    <property type="match status" value="1"/>
</dbReference>
<dbReference type="NCBIfam" id="TIGR02013">
    <property type="entry name" value="rpoB"/>
    <property type="match status" value="1"/>
</dbReference>
<dbReference type="FunFam" id="2.40.50.100:FF:000006">
    <property type="entry name" value="DNA-directed RNA polymerase subunit beta"/>
    <property type="match status" value="1"/>
</dbReference>
<keyword evidence="2 6" id="KW-0808">Transferase</keyword>
<reference evidence="15 16" key="1">
    <citation type="submission" date="2019-03" db="EMBL/GenBank/DDBJ databases">
        <title>Genomic Encyclopedia of Type Strains, Phase IV (KMG-IV): sequencing the most valuable type-strain genomes for metagenomic binning, comparative biology and taxonomic classification.</title>
        <authorList>
            <person name="Goeker M."/>
        </authorList>
    </citation>
    <scope>NUCLEOTIDE SEQUENCE [LARGE SCALE GENOMIC DNA]</scope>
    <source>
        <strain evidence="15 16">DSM 26377</strain>
    </source>
</reference>
<dbReference type="InterPro" id="IPR007120">
    <property type="entry name" value="DNA-dir_RNAP_su2_dom"/>
</dbReference>
<dbReference type="Gene3D" id="3.90.1800.10">
    <property type="entry name" value="RNA polymerase alpha subunit dimerisation domain"/>
    <property type="match status" value="1"/>
</dbReference>
<dbReference type="InterPro" id="IPR042107">
    <property type="entry name" value="DNA-dir_RNA_pol_bsu_ext_1_sf"/>
</dbReference>
<dbReference type="Pfam" id="PF04565">
    <property type="entry name" value="RNA_pol_Rpb2_3"/>
    <property type="match status" value="1"/>
</dbReference>
<evidence type="ECO:0000313" key="15">
    <source>
        <dbReference type="EMBL" id="TDU28427.1"/>
    </source>
</evidence>
<evidence type="ECO:0000259" key="10">
    <source>
        <dbReference type="Pfam" id="PF04560"/>
    </source>
</evidence>
<dbReference type="InterPro" id="IPR007645">
    <property type="entry name" value="RNA_pol_Rpb2_3"/>
</dbReference>
<dbReference type="HAMAP" id="MF_01321">
    <property type="entry name" value="RNApol_bact_RpoB"/>
    <property type="match status" value="1"/>
</dbReference>
<dbReference type="GO" id="GO:0006351">
    <property type="term" value="P:DNA-templated transcription"/>
    <property type="evidence" value="ECO:0007669"/>
    <property type="project" value="UniProtKB-UniRule"/>
</dbReference>
<sequence>MSYSFTEKKRIRKDFSKLPETREIPYLLATQIDSYREFLQADMLQSKRRETGLQAAFKSVFPMVSYNGAAALEFVKYRLDEPVFEEVECRVRGMTYAAPLKVTVRLVIFDRESKEKKVKDVREQEVYLGEIPLMTDHGTFVINGTERVVVSQLHRSPGVFFDHDKGKTHSSGKLLYSARIIPYRGSWLDFEFDPKDNLFVRIDRRRKLPATILLRALNYNNEQMLEMFHEINSFQLQTEGALLDLVPERLRGEKALFDIKAGTKTIVDAGRPITARHIKQIREAGLKTLEVPDEYLIGRIVARDVINKGTGEVLAAANSEIKEVDLPKFRAAGIKDLPTLYVNDVDKGPYVSTTLNIDPTRTRLEALVEIYRMMRPGEPPTKDAAETLFAGLFFAPEKYDLSGVGRMKFNRRLRRDATTGPGVLNNDDITAVMKQIIAIRNGEDQTDDIDHLGNRRIRAVGEMTENVFRTGLVRVERAVRERLALAEAENLTPQDLINAKPVGAAIKEFFGSSQLSQFMDQNNPLSEVTHKRRVSALGPGGLTRERAGFEVRDVHPTHYGRVCPIETPEGPNIGLINSLACYARTNDYGFLETPYRKVANGVVSNDIEYLSAIEEGRYVIAQANSELDAKNKFKSDLISARFQNEFTMMTPDRIQFMDVSPRQIVSVAAALIPFLEHDDANRALMGSNMQRQAVPTLRAEKPLVGTGIERRVAIDSGNAITARRGGVVDKVDASRVVVRVNDDETIAGEAGVDIYNLVKYTRSNQNTCINQKPLVQPGNKVERGDVLADGPSTDLGELALGQNMLISFMPWNGYNFEDSILISERVVEEDRFTTIHIEELTCVARETKLGPEEITADIPNVNETALRKLDESGIVFIGAEVKAGDLLCGKVTPKGETQLTPEEKLLRAIFGEKASDVKDTSLRVPAGMDGTVIDVRVFTREGVKKDKRALSIEESELAAVRKDLNDQQRIFEDDIYSRLRRLLAGKLADGGPNKLKKGSKLEGEYLDSVEREKWFEIRLQDEDAQSQLEAAAKQLKDQRAYFDQRFESKKRKITAGDELSPGVLKMTKVYLAVKRRIQPGDKMAGRHGNKGVISQIVPVEDMPHMDDGTPVDIVLNPLGVPSRMNIGQLLEVHLGWAAKGIGNKIDEMLKQQKAIAELRKFLDKIYVGKSVKKEKLAEFSDQEILTLARNLTAGLPIATPVFDGAAEEEIKDLLELAGLPRSGQAILTDGRTGEQFSRPVTVGYMYMLKLNHLVDDKMHARSTGPYSLVTQQPLGGKAQFGGQRFGEMEVWALEAYGAAYTLQEMLTVKSDDTNGRTRMYKSIVDGDHRMSAGMPESFNVLVKEIRSIGLNIELEQNP</sequence>
<dbReference type="Gene3D" id="2.40.50.100">
    <property type="match status" value="1"/>
</dbReference>
<gene>
    <name evidence="6" type="primary">rpoB</name>
    <name evidence="15" type="ORF">DFR24_2796</name>
</gene>
<proteinExistence type="inferred from homology"/>
<dbReference type="SUPFAM" id="SSF64484">
    <property type="entry name" value="beta and beta-prime subunits of DNA dependent RNA-polymerase"/>
    <property type="match status" value="1"/>
</dbReference>
<dbReference type="InterPro" id="IPR007121">
    <property type="entry name" value="RNA_pol_bsu_CS"/>
</dbReference>
<dbReference type="Gene3D" id="2.40.50.150">
    <property type="match status" value="1"/>
</dbReference>
<evidence type="ECO:0000259" key="13">
    <source>
        <dbReference type="Pfam" id="PF04565"/>
    </source>
</evidence>
<evidence type="ECO:0000256" key="1">
    <source>
        <dbReference type="ARBA" id="ARBA00022478"/>
    </source>
</evidence>
<feature type="domain" description="DNA-directed RNA polymerase beta subunit external 1" evidence="14">
    <location>
        <begin position="595"/>
        <end position="660"/>
    </location>
</feature>
<comment type="function">
    <text evidence="6 8">DNA-dependent RNA polymerase catalyzes the transcription of DNA into RNA using the four ribonucleoside triphosphates as substrates.</text>
</comment>
<keyword evidence="4 6" id="KW-0804">Transcription</keyword>
<evidence type="ECO:0000313" key="16">
    <source>
        <dbReference type="Proteomes" id="UP000295341"/>
    </source>
</evidence>
<dbReference type="FunFam" id="3.90.1800.10:FF:000001">
    <property type="entry name" value="DNA-directed RNA polymerase subunit beta"/>
    <property type="match status" value="1"/>
</dbReference>
<dbReference type="GO" id="GO:0000428">
    <property type="term" value="C:DNA-directed RNA polymerase complex"/>
    <property type="evidence" value="ECO:0007669"/>
    <property type="project" value="UniProtKB-KW"/>
</dbReference>
<evidence type="ECO:0000259" key="9">
    <source>
        <dbReference type="Pfam" id="PF00562"/>
    </source>
</evidence>
<comment type="similarity">
    <text evidence="6 7">Belongs to the RNA polymerase beta chain family.</text>
</comment>
<protein>
    <recommendedName>
        <fullName evidence="6 8">DNA-directed RNA polymerase subunit beta</fullName>
        <shortName evidence="6">RNAP subunit beta</shortName>
        <ecNumber evidence="6 8">2.7.7.6</ecNumber>
    </recommendedName>
    <alternativeName>
        <fullName evidence="6">RNA polymerase subunit beta</fullName>
    </alternativeName>
    <alternativeName>
        <fullName evidence="6">Transcriptase subunit beta</fullName>
    </alternativeName>
</protein>
<comment type="catalytic activity">
    <reaction evidence="5 6 8">
        <text>RNA(n) + a ribonucleoside 5'-triphosphate = RNA(n+1) + diphosphate</text>
        <dbReference type="Rhea" id="RHEA:21248"/>
        <dbReference type="Rhea" id="RHEA-COMP:14527"/>
        <dbReference type="Rhea" id="RHEA-COMP:17342"/>
        <dbReference type="ChEBI" id="CHEBI:33019"/>
        <dbReference type="ChEBI" id="CHEBI:61557"/>
        <dbReference type="ChEBI" id="CHEBI:140395"/>
        <dbReference type="EC" id="2.7.7.6"/>
    </reaction>
</comment>
<dbReference type="Gene3D" id="3.90.1110.10">
    <property type="entry name" value="RNA polymerase Rpb2, domain 2"/>
    <property type="match status" value="1"/>
</dbReference>
<dbReference type="OrthoDB" id="9803954at2"/>
<dbReference type="Pfam" id="PF04561">
    <property type="entry name" value="RNA_pol_Rpb2_2"/>
    <property type="match status" value="2"/>
</dbReference>
<feature type="domain" description="RNA polymerase Rpb2" evidence="10">
    <location>
        <begin position="1281"/>
        <end position="1355"/>
    </location>
</feature>
<dbReference type="Proteomes" id="UP000295341">
    <property type="component" value="Unassembled WGS sequence"/>
</dbReference>
<feature type="domain" description="RNA polymerase Rpb2" evidence="13">
    <location>
        <begin position="517"/>
        <end position="584"/>
    </location>
</feature>
<name>A0A4R7P421_9GAMM</name>
<dbReference type="EMBL" id="SOBT01000009">
    <property type="protein sequence ID" value="TDU28427.1"/>
    <property type="molecule type" value="Genomic_DNA"/>
</dbReference>
<comment type="subunit">
    <text evidence="6 8">The RNAP catalytic core consists of 2 alpha, 1 beta, 1 beta' and 1 omega subunit. When a sigma factor is associated with the core the holoenzyme is formed, which can initiate transcription.</text>
</comment>
<dbReference type="RefSeq" id="WP_133881975.1">
    <property type="nucleotide sequence ID" value="NZ_MWIN01000031.1"/>
</dbReference>
<dbReference type="InterPro" id="IPR037034">
    <property type="entry name" value="RNA_pol_Rpb2_2_sf"/>
</dbReference>
<dbReference type="Pfam" id="PF04563">
    <property type="entry name" value="RNA_pol_Rpb2_1"/>
    <property type="match status" value="1"/>
</dbReference>
<keyword evidence="3 6" id="KW-0548">Nucleotidyltransferase</keyword>
<dbReference type="InterPro" id="IPR010243">
    <property type="entry name" value="RNA_pol_bsu_bac"/>
</dbReference>
<organism evidence="15 16">
    <name type="scientific">Panacagrimonas perspica</name>
    <dbReference type="NCBI Taxonomy" id="381431"/>
    <lineage>
        <taxon>Bacteria</taxon>
        <taxon>Pseudomonadati</taxon>
        <taxon>Pseudomonadota</taxon>
        <taxon>Gammaproteobacteria</taxon>
        <taxon>Nevskiales</taxon>
        <taxon>Nevskiaceae</taxon>
        <taxon>Panacagrimonas</taxon>
    </lineage>
</organism>
<evidence type="ECO:0000256" key="5">
    <source>
        <dbReference type="ARBA" id="ARBA00048552"/>
    </source>
</evidence>
<dbReference type="Gene3D" id="2.40.270.10">
    <property type="entry name" value="DNA-directed RNA polymerase, subunit 2, domain 6"/>
    <property type="match status" value="1"/>
</dbReference>
<dbReference type="GO" id="GO:0003677">
    <property type="term" value="F:DNA binding"/>
    <property type="evidence" value="ECO:0007669"/>
    <property type="project" value="UniProtKB-UniRule"/>
</dbReference>
<dbReference type="Pfam" id="PF00562">
    <property type="entry name" value="RNA_pol_Rpb2_6"/>
    <property type="match status" value="1"/>
</dbReference>
<evidence type="ECO:0000256" key="3">
    <source>
        <dbReference type="ARBA" id="ARBA00022695"/>
    </source>
</evidence>
<dbReference type="InterPro" id="IPR014724">
    <property type="entry name" value="RNA_pol_RPB2_OB-fold"/>
</dbReference>
<keyword evidence="1 6" id="KW-0240">DNA-directed RNA polymerase</keyword>
<dbReference type="Pfam" id="PF10385">
    <property type="entry name" value="RNA_pol_Rpb2_45"/>
    <property type="match status" value="1"/>
</dbReference>
<accession>A0A4R7P421</accession>
<evidence type="ECO:0000256" key="4">
    <source>
        <dbReference type="ARBA" id="ARBA00023163"/>
    </source>
</evidence>
<feature type="domain" description="RNA polymerase beta subunit protrusion" evidence="12">
    <location>
        <begin position="27"/>
        <end position="503"/>
    </location>
</feature>
<comment type="caution">
    <text evidence="15">The sequence shown here is derived from an EMBL/GenBank/DDBJ whole genome shotgun (WGS) entry which is preliminary data.</text>
</comment>
<evidence type="ECO:0000256" key="2">
    <source>
        <dbReference type="ARBA" id="ARBA00022679"/>
    </source>
</evidence>
<dbReference type="Gene3D" id="3.90.1100.10">
    <property type="match status" value="2"/>
</dbReference>
<dbReference type="GO" id="GO:0003899">
    <property type="term" value="F:DNA-directed RNA polymerase activity"/>
    <property type="evidence" value="ECO:0007669"/>
    <property type="project" value="UniProtKB-UniRule"/>
</dbReference>
<dbReference type="Pfam" id="PF04560">
    <property type="entry name" value="RNA_pol_Rpb2_7"/>
    <property type="match status" value="1"/>
</dbReference>
<dbReference type="CDD" id="cd00653">
    <property type="entry name" value="RNA_pol_B_RPB2"/>
    <property type="match status" value="1"/>
</dbReference>
<evidence type="ECO:0000256" key="8">
    <source>
        <dbReference type="RuleBase" id="RU363031"/>
    </source>
</evidence>
<evidence type="ECO:0000256" key="7">
    <source>
        <dbReference type="RuleBase" id="RU000434"/>
    </source>
</evidence>
<dbReference type="InterPro" id="IPR007642">
    <property type="entry name" value="RNA_pol_Rpb2_2"/>
</dbReference>
<dbReference type="InterPro" id="IPR007641">
    <property type="entry name" value="RNA_pol_Rpb2_7"/>
</dbReference>
<feature type="domain" description="DNA-directed RNA polymerase subunit 2 hybrid-binding" evidence="9">
    <location>
        <begin position="722"/>
        <end position="1279"/>
    </location>
</feature>
<keyword evidence="16" id="KW-1185">Reference proteome</keyword>
<dbReference type="InterPro" id="IPR015712">
    <property type="entry name" value="DNA-dir_RNA_pol_su2"/>
</dbReference>
<dbReference type="InterPro" id="IPR037033">
    <property type="entry name" value="DNA-dir_RNAP_su2_hyb_sf"/>
</dbReference>
<dbReference type="InterPro" id="IPR007644">
    <property type="entry name" value="RNA_pol_bsu_protrusion"/>
</dbReference>
<dbReference type="NCBIfam" id="NF001616">
    <property type="entry name" value="PRK00405.1"/>
    <property type="match status" value="1"/>
</dbReference>
<dbReference type="FunFam" id="3.90.1110.10:FF:000001">
    <property type="entry name" value="DNA-directed RNA polymerase subunit beta"/>
    <property type="match status" value="1"/>
</dbReference>
<dbReference type="InterPro" id="IPR019462">
    <property type="entry name" value="DNA-dir_RNA_pol_bsu_external_1"/>
</dbReference>